<protein>
    <submittedName>
        <fullName evidence="3">Uncharacterized protein</fullName>
    </submittedName>
</protein>
<feature type="transmembrane region" description="Helical" evidence="2">
    <location>
        <begin position="32"/>
        <end position="50"/>
    </location>
</feature>
<dbReference type="EMBL" id="JAFBED010000004">
    <property type="protein sequence ID" value="MBM7620118.1"/>
    <property type="molecule type" value="Genomic_DNA"/>
</dbReference>
<keyword evidence="2" id="KW-0812">Transmembrane</keyword>
<evidence type="ECO:0000313" key="3">
    <source>
        <dbReference type="EMBL" id="MBM7620118.1"/>
    </source>
</evidence>
<name>A0ABS2NZK7_9BACI</name>
<organism evidence="3 4">
    <name type="scientific">Sutcliffiella tianshenii</name>
    <dbReference type="NCBI Taxonomy" id="1463404"/>
    <lineage>
        <taxon>Bacteria</taxon>
        <taxon>Bacillati</taxon>
        <taxon>Bacillota</taxon>
        <taxon>Bacilli</taxon>
        <taxon>Bacillales</taxon>
        <taxon>Bacillaceae</taxon>
        <taxon>Sutcliffiella</taxon>
    </lineage>
</organism>
<keyword evidence="2" id="KW-1133">Transmembrane helix</keyword>
<dbReference type="InterPro" id="IPR048110">
    <property type="entry name" value="SA1362/YqhP-like"/>
</dbReference>
<dbReference type="NCBIfam" id="NF041554">
    <property type="entry name" value="SA1362_fam"/>
    <property type="match status" value="1"/>
</dbReference>
<sequence>MKRGFGKPILIMLLSLAGFYLAIQLFQNPGGLFKSLLLIVGGATVLYLVFRHFIQGRIGGGRTDARYSKAVKQSKKKYPSAKPKNNVTPLIGKDRTGVKSSAQKRRSSSHLTVIEGKKGKKKNRAFF</sequence>
<feature type="region of interest" description="Disordered" evidence="1">
    <location>
        <begin position="72"/>
        <end position="127"/>
    </location>
</feature>
<keyword evidence="2" id="KW-0472">Membrane</keyword>
<reference evidence="3 4" key="1">
    <citation type="submission" date="2021-01" db="EMBL/GenBank/DDBJ databases">
        <title>Genomic Encyclopedia of Type Strains, Phase IV (KMG-IV): sequencing the most valuable type-strain genomes for metagenomic binning, comparative biology and taxonomic classification.</title>
        <authorList>
            <person name="Goeker M."/>
        </authorList>
    </citation>
    <scope>NUCLEOTIDE SEQUENCE [LARGE SCALE GENOMIC DNA]</scope>
    <source>
        <strain evidence="3 4">DSM 25879</strain>
    </source>
</reference>
<dbReference type="Proteomes" id="UP000737402">
    <property type="component" value="Unassembled WGS sequence"/>
</dbReference>
<evidence type="ECO:0000313" key="4">
    <source>
        <dbReference type="Proteomes" id="UP000737402"/>
    </source>
</evidence>
<feature type="transmembrane region" description="Helical" evidence="2">
    <location>
        <begin position="9"/>
        <end position="26"/>
    </location>
</feature>
<comment type="caution">
    <text evidence="3">The sequence shown here is derived from an EMBL/GenBank/DDBJ whole genome shotgun (WGS) entry which is preliminary data.</text>
</comment>
<accession>A0ABS2NZK7</accession>
<feature type="compositionally biased region" description="Basic residues" evidence="1">
    <location>
        <begin position="118"/>
        <end position="127"/>
    </location>
</feature>
<keyword evidence="4" id="KW-1185">Reference proteome</keyword>
<dbReference type="RefSeq" id="WP_204415590.1">
    <property type="nucleotide sequence ID" value="NZ_JAFBED010000004.1"/>
</dbReference>
<proteinExistence type="predicted"/>
<evidence type="ECO:0000256" key="2">
    <source>
        <dbReference type="SAM" id="Phobius"/>
    </source>
</evidence>
<gene>
    <name evidence="3" type="ORF">JOC95_001971</name>
</gene>
<evidence type="ECO:0000256" key="1">
    <source>
        <dbReference type="SAM" id="MobiDB-lite"/>
    </source>
</evidence>